<evidence type="ECO:0000256" key="3">
    <source>
        <dbReference type="ARBA" id="ARBA00022884"/>
    </source>
</evidence>
<evidence type="ECO:0000256" key="1">
    <source>
        <dbReference type="ARBA" id="ARBA00009296"/>
    </source>
</evidence>
<dbReference type="InterPro" id="IPR027491">
    <property type="entry name" value="Ribosomal_bL31_A"/>
</dbReference>
<dbReference type="PANTHER" id="PTHR10302:SF0">
    <property type="entry name" value="SINGLE-STRANDED DNA-BINDING PROTEIN, MITOCHONDRIAL"/>
    <property type="match status" value="1"/>
</dbReference>
<keyword evidence="13" id="KW-1185">Reference proteome</keyword>
<dbReference type="InterPro" id="IPR034704">
    <property type="entry name" value="Ribosomal_bL28/bL31-like_sf"/>
</dbReference>
<dbReference type="Pfam" id="PF01197">
    <property type="entry name" value="Ribosomal_L31"/>
    <property type="match status" value="1"/>
</dbReference>
<evidence type="ECO:0000256" key="8">
    <source>
        <dbReference type="ARBA" id="ARBA00035529"/>
    </source>
</evidence>
<dbReference type="HAMAP" id="MF_00501">
    <property type="entry name" value="Ribosomal_bL31_1"/>
    <property type="match status" value="1"/>
</dbReference>
<protein>
    <recommendedName>
        <fullName evidence="9">Large ribosomal subunit protein bL31</fullName>
    </recommendedName>
    <alternativeName>
        <fullName evidence="8">50S ribosomal protein L31, chloroplastic</fullName>
    </alternativeName>
    <alternativeName>
        <fullName evidence="7">Large ribosomal subunit protein bL31c</fullName>
    </alternativeName>
</protein>
<dbReference type="PRINTS" id="PR01249">
    <property type="entry name" value="RIBOSOMALL31"/>
</dbReference>
<keyword evidence="4" id="KW-0689">Ribosomal protein</keyword>
<feature type="region of interest" description="Disordered" evidence="11">
    <location>
        <begin position="145"/>
        <end position="183"/>
    </location>
</feature>
<keyword evidence="5 10" id="KW-0238">DNA-binding</keyword>
<gene>
    <name evidence="12" type="ORF">OUZ56_033125</name>
</gene>
<dbReference type="InterPro" id="IPR000424">
    <property type="entry name" value="Primosome_PriB/ssb"/>
</dbReference>
<dbReference type="NCBIfam" id="TIGR00621">
    <property type="entry name" value="ssb"/>
    <property type="match status" value="1"/>
</dbReference>
<evidence type="ECO:0000256" key="11">
    <source>
        <dbReference type="SAM" id="MobiDB-lite"/>
    </source>
</evidence>
<evidence type="ECO:0000256" key="9">
    <source>
        <dbReference type="ARBA" id="ARBA00035687"/>
    </source>
</evidence>
<evidence type="ECO:0000256" key="10">
    <source>
        <dbReference type="PROSITE-ProRule" id="PRU00252"/>
    </source>
</evidence>
<feature type="compositionally biased region" description="Gly residues" evidence="11">
    <location>
        <begin position="145"/>
        <end position="165"/>
    </location>
</feature>
<dbReference type="Gene3D" id="2.40.50.140">
    <property type="entry name" value="Nucleic acid-binding proteins"/>
    <property type="match status" value="1"/>
</dbReference>
<comment type="similarity">
    <text evidence="1">Belongs to the bacterial ribosomal protein bL31 family. Type A subfamily.</text>
</comment>
<evidence type="ECO:0000256" key="4">
    <source>
        <dbReference type="ARBA" id="ARBA00022980"/>
    </source>
</evidence>
<keyword evidence="6" id="KW-0687">Ribonucleoprotein</keyword>
<keyword evidence="2" id="KW-0699">rRNA-binding</keyword>
<evidence type="ECO:0000313" key="13">
    <source>
        <dbReference type="Proteomes" id="UP001234178"/>
    </source>
</evidence>
<evidence type="ECO:0000256" key="5">
    <source>
        <dbReference type="ARBA" id="ARBA00023125"/>
    </source>
</evidence>
<keyword evidence="3" id="KW-0694">RNA-binding</keyword>
<accession>A0ABR0BA87</accession>
<proteinExistence type="inferred from homology"/>
<dbReference type="InterPro" id="IPR012340">
    <property type="entry name" value="NA-bd_OB-fold"/>
</dbReference>
<dbReference type="PROSITE" id="PS50935">
    <property type="entry name" value="SSB"/>
    <property type="match status" value="1"/>
</dbReference>
<dbReference type="InterPro" id="IPR042105">
    <property type="entry name" value="Ribosomal_bL31_sf"/>
</dbReference>
<dbReference type="Gene3D" id="4.10.830.30">
    <property type="entry name" value="Ribosomal protein L31"/>
    <property type="match status" value="1"/>
</dbReference>
<dbReference type="NCBIfam" id="TIGR00105">
    <property type="entry name" value="L31"/>
    <property type="match status" value="1"/>
</dbReference>
<dbReference type="PROSITE" id="PS01143">
    <property type="entry name" value="RIBOSOMAL_L31"/>
    <property type="match status" value="1"/>
</dbReference>
<organism evidence="12 13">
    <name type="scientific">Daphnia magna</name>
    <dbReference type="NCBI Taxonomy" id="35525"/>
    <lineage>
        <taxon>Eukaryota</taxon>
        <taxon>Metazoa</taxon>
        <taxon>Ecdysozoa</taxon>
        <taxon>Arthropoda</taxon>
        <taxon>Crustacea</taxon>
        <taxon>Branchiopoda</taxon>
        <taxon>Diplostraca</taxon>
        <taxon>Cladocera</taxon>
        <taxon>Anomopoda</taxon>
        <taxon>Daphniidae</taxon>
        <taxon>Daphnia</taxon>
    </lineage>
</organism>
<dbReference type="CDD" id="cd04496">
    <property type="entry name" value="SSB_OBF"/>
    <property type="match status" value="1"/>
</dbReference>
<sequence>MAEGLNKVMLLGNLGADPELRMTQGGQAILKLRLATSETYLDKSNVRQERTEWHSITVWGKRGEALAKILAKGSRIFVEGGLRTSSYDDKNGEKRYRTEIVASNILLAGGAGAGGARGGGEEGGYGGGGGGGGGGSYGGGGGQRSGGGYGGGGQRSGGGGYGGGAPPREAPPPADDFGDGFGGDDEIPSYRSGIGARRRGRPFTGESAVDYLRIAVGAIGLALAEARDVFVGRLGACAVVGEVEEAARREDVGDVDLVGAQIVFGFRLLWVVPLEVEGDTHADRLAALDRRVVVLEEAAAKVAGRHDGAATEPDELMKNRGQFVVHVLGNAGALQRVVELLLEAERRLVVAQPAIRRAEQGARRGEDVSVVKGDSPGTRRDLIRGKSQERVLRAGRISGDRLCPIGLAGRWRVGDVRRAGGRRRQRREAPAVNVEVAVAIHPPAPNEPRDVLGTAARVGSDPLAGILFPERGGRPDRLPRVGHLRVRDGARAVQERAVFLVSGRGNAPVGDEAAHVAPELVVAVVVAEKESLRDASLGFATDNVLRSDRPGRPADRFPERLRGDVTALEEFVVLCRLKRGNESVAAQCIALFERCRDPVVEGGAHVVPEDVDALVAGRLGLGDEGRERRVLDRCDLGVVERRHEPRRVEGSSLCLYKDCVSSTFPKTHDVCETDRIERPREVEEERAGVVAGGDRRRCRRCSDDGGVHVSRVNARLGEASDEGEAATQWRKSGPLLPRNQKPVPCISCKICRRKRHAFRADEFGERPPGEALLAHRDRLREGRFDGANPEGTASGVGVTVVSVQPTAPTAQGTSAATARRASEMPQSVTFLACSGPSLPIPRLRGEGRIIRRRPASPYFRASEGEVMKEGIHPEYLAATVSCACGNRFVTKSSRGDFSVDVCSACHPFYTGTQKLVDAAGRVDRFRKRYAAKA</sequence>
<name>A0ABR0BA87_9CRUS</name>
<dbReference type="PANTHER" id="PTHR10302">
    <property type="entry name" value="SINGLE-STRANDED DNA-BINDING PROTEIN"/>
    <property type="match status" value="1"/>
</dbReference>
<dbReference type="Proteomes" id="UP001234178">
    <property type="component" value="Unassembled WGS sequence"/>
</dbReference>
<reference evidence="12 13" key="1">
    <citation type="journal article" date="2023" name="Nucleic Acids Res.">
        <title>The hologenome of Daphnia magna reveals possible DNA methylation and microbiome-mediated evolution of the host genome.</title>
        <authorList>
            <person name="Chaturvedi A."/>
            <person name="Li X."/>
            <person name="Dhandapani V."/>
            <person name="Marshall H."/>
            <person name="Kissane S."/>
            <person name="Cuenca-Cambronero M."/>
            <person name="Asole G."/>
            <person name="Calvet F."/>
            <person name="Ruiz-Romero M."/>
            <person name="Marangio P."/>
            <person name="Guigo R."/>
            <person name="Rago D."/>
            <person name="Mirbahai L."/>
            <person name="Eastwood N."/>
            <person name="Colbourne J.K."/>
            <person name="Zhou J."/>
            <person name="Mallon E."/>
            <person name="Orsini L."/>
        </authorList>
    </citation>
    <scope>NUCLEOTIDE SEQUENCE [LARGE SCALE GENOMIC DNA]</scope>
    <source>
        <strain evidence="12">LRV0_1</strain>
    </source>
</reference>
<dbReference type="Pfam" id="PF00436">
    <property type="entry name" value="SSB"/>
    <property type="match status" value="1"/>
</dbReference>
<dbReference type="NCBIfam" id="NF000612">
    <property type="entry name" value="PRK00019.1"/>
    <property type="match status" value="1"/>
</dbReference>
<dbReference type="HAMAP" id="MF_00984">
    <property type="entry name" value="SSB"/>
    <property type="match status" value="1"/>
</dbReference>
<evidence type="ECO:0000256" key="2">
    <source>
        <dbReference type="ARBA" id="ARBA00022730"/>
    </source>
</evidence>
<evidence type="ECO:0000256" key="7">
    <source>
        <dbReference type="ARBA" id="ARBA00035270"/>
    </source>
</evidence>
<dbReference type="InterPro" id="IPR011344">
    <property type="entry name" value="ssDNA-bd"/>
</dbReference>
<dbReference type="EMBL" id="JAOYFB010000044">
    <property type="protein sequence ID" value="KAK4045501.1"/>
    <property type="molecule type" value="Genomic_DNA"/>
</dbReference>
<dbReference type="SUPFAM" id="SSF50249">
    <property type="entry name" value="Nucleic acid-binding proteins"/>
    <property type="match status" value="1"/>
</dbReference>
<evidence type="ECO:0000313" key="12">
    <source>
        <dbReference type="EMBL" id="KAK4045501.1"/>
    </source>
</evidence>
<dbReference type="InterPro" id="IPR002150">
    <property type="entry name" value="Ribosomal_bL31"/>
</dbReference>
<evidence type="ECO:0000256" key="6">
    <source>
        <dbReference type="ARBA" id="ARBA00023274"/>
    </source>
</evidence>
<dbReference type="SUPFAM" id="SSF143800">
    <property type="entry name" value="L28p-like"/>
    <property type="match status" value="1"/>
</dbReference>
<comment type="caution">
    <text evidence="12">The sequence shown here is derived from an EMBL/GenBank/DDBJ whole genome shotgun (WGS) entry which is preliminary data.</text>
</comment>